<dbReference type="Gene3D" id="6.10.250.690">
    <property type="match status" value="1"/>
</dbReference>
<evidence type="ECO:0000313" key="7">
    <source>
        <dbReference type="EMBL" id="TGG88751.1"/>
    </source>
</evidence>
<dbReference type="SMART" id="SM00448">
    <property type="entry name" value="REC"/>
    <property type="match status" value="1"/>
</dbReference>
<keyword evidence="1 3" id="KW-0238">DNA-binding</keyword>
<keyword evidence="8" id="KW-1185">Reference proteome</keyword>
<dbReference type="PROSITE" id="PS50110">
    <property type="entry name" value="RESPONSE_REGULATORY"/>
    <property type="match status" value="1"/>
</dbReference>
<dbReference type="CDD" id="cd00383">
    <property type="entry name" value="trans_reg_C"/>
    <property type="match status" value="1"/>
</dbReference>
<dbReference type="GO" id="GO:0005829">
    <property type="term" value="C:cytosol"/>
    <property type="evidence" value="ECO:0007669"/>
    <property type="project" value="TreeGrafter"/>
</dbReference>
<dbReference type="OrthoDB" id="9790454at2"/>
<dbReference type="GO" id="GO:0006355">
    <property type="term" value="P:regulation of DNA-templated transcription"/>
    <property type="evidence" value="ECO:0007669"/>
    <property type="project" value="InterPro"/>
</dbReference>
<evidence type="ECO:0000313" key="9">
    <source>
        <dbReference type="Proteomes" id="UP000297288"/>
    </source>
</evidence>
<dbReference type="InterPro" id="IPR039420">
    <property type="entry name" value="WalR-like"/>
</dbReference>
<protein>
    <submittedName>
        <fullName evidence="7">Response regulator transcription factor</fullName>
    </submittedName>
    <submittedName>
        <fullName evidence="6">Two-component system, OmpR family, response regulator CssR</fullName>
    </submittedName>
</protein>
<feature type="domain" description="Response regulatory" evidence="4">
    <location>
        <begin position="4"/>
        <end position="117"/>
    </location>
</feature>
<dbReference type="EMBL" id="FMYV01000003">
    <property type="protein sequence ID" value="SDC34944.1"/>
    <property type="molecule type" value="Genomic_DNA"/>
</dbReference>
<feature type="domain" description="OmpR/PhoB-type" evidence="5">
    <location>
        <begin position="127"/>
        <end position="222"/>
    </location>
</feature>
<dbReference type="Proteomes" id="UP000199322">
    <property type="component" value="Unassembled WGS sequence"/>
</dbReference>
<dbReference type="InterPro" id="IPR016032">
    <property type="entry name" value="Sig_transdc_resp-reg_C-effctor"/>
</dbReference>
<dbReference type="InterPro" id="IPR001867">
    <property type="entry name" value="OmpR/PhoB-type_DNA-bd"/>
</dbReference>
<evidence type="ECO:0000256" key="1">
    <source>
        <dbReference type="ARBA" id="ARBA00023125"/>
    </source>
</evidence>
<dbReference type="RefSeq" id="WP_091403163.1">
    <property type="nucleotide sequence ID" value="NZ_FMYV01000003.1"/>
</dbReference>
<dbReference type="GO" id="GO:0000156">
    <property type="term" value="F:phosphorelay response regulator activity"/>
    <property type="evidence" value="ECO:0007669"/>
    <property type="project" value="TreeGrafter"/>
</dbReference>
<organism evidence="6 8">
    <name type="scientific">Geotoga petraea</name>
    <dbReference type="NCBI Taxonomy" id="28234"/>
    <lineage>
        <taxon>Bacteria</taxon>
        <taxon>Thermotogati</taxon>
        <taxon>Thermotogota</taxon>
        <taxon>Thermotogae</taxon>
        <taxon>Petrotogales</taxon>
        <taxon>Petrotogaceae</taxon>
        <taxon>Geotoga</taxon>
    </lineage>
</organism>
<dbReference type="GO" id="GO:0032993">
    <property type="term" value="C:protein-DNA complex"/>
    <property type="evidence" value="ECO:0007669"/>
    <property type="project" value="TreeGrafter"/>
</dbReference>
<dbReference type="SMART" id="SM00862">
    <property type="entry name" value="Trans_reg_C"/>
    <property type="match status" value="1"/>
</dbReference>
<name>A0A1G6KVE3_9BACT</name>
<dbReference type="SUPFAM" id="SSF52172">
    <property type="entry name" value="CheY-like"/>
    <property type="match status" value="1"/>
</dbReference>
<evidence type="ECO:0000259" key="5">
    <source>
        <dbReference type="PROSITE" id="PS51755"/>
    </source>
</evidence>
<dbReference type="EMBL" id="SRME01000001">
    <property type="protein sequence ID" value="TGG88751.1"/>
    <property type="molecule type" value="Genomic_DNA"/>
</dbReference>
<reference evidence="7 9" key="2">
    <citation type="submission" date="2019-04" db="EMBL/GenBank/DDBJ databases">
        <title>Draft genome sequence data and analysis of a Fermenting Bacterium, Geotoga petraea strain HO-Geo1, isolated from heavy-oil petroleum reservoir in Russia.</title>
        <authorList>
            <person name="Grouzdev D.S."/>
            <person name="Semenova E.M."/>
            <person name="Sokolova D.S."/>
            <person name="Tourova T.P."/>
            <person name="Poltaraus A.B."/>
            <person name="Nazina T.N."/>
        </authorList>
    </citation>
    <scope>NUCLEOTIDE SEQUENCE [LARGE SCALE GENOMIC DNA]</scope>
    <source>
        <strain evidence="7 9">HO-Geo1</strain>
    </source>
</reference>
<proteinExistence type="predicted"/>
<keyword evidence="2" id="KW-0597">Phosphoprotein</keyword>
<evidence type="ECO:0000259" key="4">
    <source>
        <dbReference type="PROSITE" id="PS50110"/>
    </source>
</evidence>
<dbReference type="Pfam" id="PF00486">
    <property type="entry name" value="Trans_reg_C"/>
    <property type="match status" value="1"/>
</dbReference>
<sequence length="223" mass="26123">MDIKVFLVEDEEDLNKVLTSYLKKENWIVKSFYDGDSAISSIDEQPDLWILDIMLPDIDGYEIIKEIKQKTPNTPVIFISARDAQIDRVVGLDMGSDDYLAKPFLPRELVIRAKRILQRTHNLTENDENINISSYTIDFTKRKVLDKKNNEIDLTSKEFDMIAFFANNANNAFSREKLLEKIWGYDYYGSERVVDDLIRRLRKKMPDIGIETIYGYGYRMVKK</sequence>
<reference evidence="6 8" key="1">
    <citation type="submission" date="2016-10" db="EMBL/GenBank/DDBJ databases">
        <authorList>
            <person name="de Groot N.N."/>
        </authorList>
    </citation>
    <scope>NUCLEOTIDE SEQUENCE [LARGE SCALE GENOMIC DNA]</scope>
    <source>
        <strain evidence="6 8">WG14</strain>
    </source>
</reference>
<dbReference type="GO" id="GO:0000976">
    <property type="term" value="F:transcription cis-regulatory region binding"/>
    <property type="evidence" value="ECO:0007669"/>
    <property type="project" value="TreeGrafter"/>
</dbReference>
<dbReference type="Gene3D" id="1.10.10.10">
    <property type="entry name" value="Winged helix-like DNA-binding domain superfamily/Winged helix DNA-binding domain"/>
    <property type="match status" value="1"/>
</dbReference>
<evidence type="ECO:0000256" key="3">
    <source>
        <dbReference type="PROSITE-ProRule" id="PRU01091"/>
    </source>
</evidence>
<dbReference type="Gene3D" id="3.40.50.2300">
    <property type="match status" value="1"/>
</dbReference>
<dbReference type="Pfam" id="PF00072">
    <property type="entry name" value="Response_reg"/>
    <property type="match status" value="1"/>
</dbReference>
<feature type="DNA-binding region" description="OmpR/PhoB-type" evidence="3">
    <location>
        <begin position="127"/>
        <end position="222"/>
    </location>
</feature>
<evidence type="ECO:0000313" key="6">
    <source>
        <dbReference type="EMBL" id="SDC34944.1"/>
    </source>
</evidence>
<evidence type="ECO:0000313" key="8">
    <source>
        <dbReference type="Proteomes" id="UP000199322"/>
    </source>
</evidence>
<evidence type="ECO:0000256" key="2">
    <source>
        <dbReference type="PROSITE-ProRule" id="PRU00169"/>
    </source>
</evidence>
<dbReference type="InterPro" id="IPR001789">
    <property type="entry name" value="Sig_transdc_resp-reg_receiver"/>
</dbReference>
<dbReference type="CDD" id="cd17574">
    <property type="entry name" value="REC_OmpR"/>
    <property type="match status" value="1"/>
</dbReference>
<dbReference type="InterPro" id="IPR011006">
    <property type="entry name" value="CheY-like_superfamily"/>
</dbReference>
<dbReference type="InterPro" id="IPR036388">
    <property type="entry name" value="WH-like_DNA-bd_sf"/>
</dbReference>
<dbReference type="PANTHER" id="PTHR48111">
    <property type="entry name" value="REGULATOR OF RPOS"/>
    <property type="match status" value="1"/>
</dbReference>
<gene>
    <name evidence="7" type="ORF">E4650_00685</name>
    <name evidence="6" type="ORF">SAMN04488588_0902</name>
</gene>
<feature type="modified residue" description="4-aspartylphosphate" evidence="2">
    <location>
        <position position="52"/>
    </location>
</feature>
<accession>A0A1G6KVE3</accession>
<dbReference type="SUPFAM" id="SSF46894">
    <property type="entry name" value="C-terminal effector domain of the bipartite response regulators"/>
    <property type="match status" value="1"/>
</dbReference>
<dbReference type="AlphaFoldDB" id="A0A1G6KVE3"/>
<dbReference type="PROSITE" id="PS51755">
    <property type="entry name" value="OMPR_PHOB"/>
    <property type="match status" value="1"/>
</dbReference>
<dbReference type="Proteomes" id="UP000297288">
    <property type="component" value="Unassembled WGS sequence"/>
</dbReference>
<dbReference type="PANTHER" id="PTHR48111:SF24">
    <property type="entry name" value="TRANSCRIPTIONAL REGULATORY PROTEIN CSSR"/>
    <property type="match status" value="1"/>
</dbReference>
<dbReference type="STRING" id="28234.SAMN04488588_0902"/>